<evidence type="ECO:0000313" key="2">
    <source>
        <dbReference type="Proteomes" id="UP000007486"/>
    </source>
</evidence>
<sequence>MFAHLKFVTYICSHFQKQLHSHPTDNTRSKKRLEQ</sequence>
<keyword evidence="2" id="KW-1185">Reference proteome</keyword>
<dbReference type="HOGENOM" id="CLU_3363319_0_0_10"/>
<dbReference type="KEGG" id="bsa:Bacsa_1470"/>
<gene>
    <name evidence="1" type="ordered locus">Bacsa_1470</name>
</gene>
<dbReference type="STRING" id="667015.Bacsa_1470"/>
<evidence type="ECO:0000313" key="1">
    <source>
        <dbReference type="EMBL" id="ADY36042.1"/>
    </source>
</evidence>
<organism evidence="1 2">
    <name type="scientific">Phocaeicola salanitronis (strain DSM 18170 / JCM 13657 / CCUG 60908 / BL78)</name>
    <name type="common">Bacteroides salanitronis</name>
    <dbReference type="NCBI Taxonomy" id="667015"/>
    <lineage>
        <taxon>Bacteria</taxon>
        <taxon>Pseudomonadati</taxon>
        <taxon>Bacteroidota</taxon>
        <taxon>Bacteroidia</taxon>
        <taxon>Bacteroidales</taxon>
        <taxon>Bacteroidaceae</taxon>
        <taxon>Phocaeicola</taxon>
    </lineage>
</organism>
<reference evidence="1 2" key="1">
    <citation type="journal article" date="2011" name="Stand. Genomic Sci.">
        <title>Complete genome sequence of Bacteroides salanitronis type strain (BL78).</title>
        <authorList>
            <person name="Gronow S."/>
            <person name="Held B."/>
            <person name="Lucas S."/>
            <person name="Lapidus A."/>
            <person name="Del Rio T.G."/>
            <person name="Nolan M."/>
            <person name="Tice H."/>
            <person name="Deshpande S."/>
            <person name="Cheng J.F."/>
            <person name="Pitluck S."/>
            <person name="Liolios K."/>
            <person name="Pagani I."/>
            <person name="Ivanova N."/>
            <person name="Mavromatis K."/>
            <person name="Pati A."/>
            <person name="Tapia R."/>
            <person name="Han C."/>
            <person name="Goodwin L."/>
            <person name="Chen A."/>
            <person name="Palaniappan K."/>
            <person name="Land M."/>
            <person name="Hauser L."/>
            <person name="Chang Y.J."/>
            <person name="Jeffries C.D."/>
            <person name="Brambilla E.M."/>
            <person name="Rohde M."/>
            <person name="Goker M."/>
            <person name="Detter J.C."/>
            <person name="Woyke T."/>
            <person name="Bristow J."/>
            <person name="Markowitz V."/>
            <person name="Hugenholtz P."/>
            <person name="Kyrpides N.C."/>
            <person name="Klenk H.P."/>
            <person name="Eisen J.A."/>
        </authorList>
    </citation>
    <scope>NUCLEOTIDE SEQUENCE [LARGE SCALE GENOMIC DNA]</scope>
    <source>
        <strain evidence="1 2">DSM 18170</strain>
    </source>
</reference>
<accession>F0QZ13</accession>
<proteinExistence type="predicted"/>
<dbReference type="Proteomes" id="UP000007486">
    <property type="component" value="Chromosome"/>
</dbReference>
<dbReference type="AlphaFoldDB" id="F0QZ13"/>
<dbReference type="EMBL" id="CP002530">
    <property type="protein sequence ID" value="ADY36042.1"/>
    <property type="molecule type" value="Genomic_DNA"/>
</dbReference>
<protein>
    <submittedName>
        <fullName evidence="1">Uncharacterized protein</fullName>
    </submittedName>
</protein>
<name>F0QZ13_PHOSB</name>